<sequence>MSVLNVCTTEIDKELMSRRYRNSISSAPDAKMSSLYRRFYYTTSTTSDSYDNYSSYTSSSRNSSIEVLFSRLLDALIFTSAIAFTAYSYLTGTLAQPMVEAPKPNSLYRNRHSHSEGSYIRPQHDPIEDSKRRRTQEWAEQLIMPHPSQSSSHSNHGNHGHHSCPTSKKRSCSTTLLLDSKKVQPLSRDNNNNNNSMKREKKRTQSLPVNKPVAEKEDEALLRMEEKLQSLIQQGQDALSSPVGYNDLQ</sequence>
<evidence type="ECO:0000313" key="3">
    <source>
        <dbReference type="Proteomes" id="UP000613177"/>
    </source>
</evidence>
<dbReference type="AlphaFoldDB" id="A0A8H7SLF9"/>
<gene>
    <name evidence="2" type="ORF">INT48_000066</name>
</gene>
<feature type="compositionally biased region" description="Basic residues" evidence="1">
    <location>
        <begin position="156"/>
        <end position="171"/>
    </location>
</feature>
<feature type="compositionally biased region" description="Basic and acidic residues" evidence="1">
    <location>
        <begin position="122"/>
        <end position="137"/>
    </location>
</feature>
<feature type="region of interest" description="Disordered" evidence="1">
    <location>
        <begin position="105"/>
        <end position="221"/>
    </location>
</feature>
<keyword evidence="3" id="KW-1185">Reference proteome</keyword>
<comment type="caution">
    <text evidence="2">The sequence shown here is derived from an EMBL/GenBank/DDBJ whole genome shotgun (WGS) entry which is preliminary data.</text>
</comment>
<name>A0A8H7SLF9_9FUNG</name>
<reference evidence="2" key="1">
    <citation type="submission" date="2021-01" db="EMBL/GenBank/DDBJ databases">
        <title>Metabolic potential, ecology and presence of endohyphal bacteria is reflected in genomic diversity of Mucoromycotina.</title>
        <authorList>
            <person name="Muszewska A."/>
            <person name="Okrasinska A."/>
            <person name="Steczkiewicz K."/>
            <person name="Drgas O."/>
            <person name="Orlowska M."/>
            <person name="Perlinska-Lenart U."/>
            <person name="Aleksandrzak-Piekarczyk T."/>
            <person name="Szatraj K."/>
            <person name="Zielenkiewicz U."/>
            <person name="Pilsyk S."/>
            <person name="Malc E."/>
            <person name="Mieczkowski P."/>
            <person name="Kruszewska J.S."/>
            <person name="Biernat P."/>
            <person name="Pawlowska J."/>
        </authorList>
    </citation>
    <scope>NUCLEOTIDE SEQUENCE</scope>
    <source>
        <strain evidence="2">WA0000018081</strain>
    </source>
</reference>
<dbReference type="OrthoDB" id="2290357at2759"/>
<evidence type="ECO:0000256" key="1">
    <source>
        <dbReference type="SAM" id="MobiDB-lite"/>
    </source>
</evidence>
<accession>A0A8H7SLF9</accession>
<organism evidence="2 3">
    <name type="scientific">Thamnidium elegans</name>
    <dbReference type="NCBI Taxonomy" id="101142"/>
    <lineage>
        <taxon>Eukaryota</taxon>
        <taxon>Fungi</taxon>
        <taxon>Fungi incertae sedis</taxon>
        <taxon>Mucoromycota</taxon>
        <taxon>Mucoromycotina</taxon>
        <taxon>Mucoromycetes</taxon>
        <taxon>Mucorales</taxon>
        <taxon>Mucorineae</taxon>
        <taxon>Mucoraceae</taxon>
        <taxon>Thamnidium</taxon>
    </lineage>
</organism>
<dbReference type="Proteomes" id="UP000613177">
    <property type="component" value="Unassembled WGS sequence"/>
</dbReference>
<dbReference type="EMBL" id="JAEPRE010000102">
    <property type="protein sequence ID" value="KAG2232709.1"/>
    <property type="molecule type" value="Genomic_DNA"/>
</dbReference>
<proteinExistence type="predicted"/>
<protein>
    <submittedName>
        <fullName evidence="2">Uncharacterized protein</fullName>
    </submittedName>
</protein>
<feature type="compositionally biased region" description="Low complexity" evidence="1">
    <location>
        <begin position="145"/>
        <end position="155"/>
    </location>
</feature>
<evidence type="ECO:0000313" key="2">
    <source>
        <dbReference type="EMBL" id="KAG2232709.1"/>
    </source>
</evidence>